<dbReference type="Gene3D" id="1.10.357.10">
    <property type="entry name" value="Tetracycline Repressor, domain 2"/>
    <property type="match status" value="1"/>
</dbReference>
<accession>A0ABY8QNT2</accession>
<gene>
    <name evidence="2" type="ORF">LWF01_10815</name>
</gene>
<keyword evidence="3" id="KW-1185">Reference proteome</keyword>
<name>A0ABY8QNT2_9MICO</name>
<feature type="domain" description="Transcriptional regulator TetR C-terminal Proteobacteria type" evidence="1">
    <location>
        <begin position="4"/>
        <end position="85"/>
    </location>
</feature>
<sequence>MKSERTLDFGTLPVLTALKRYFRAENATGNANVDDPDVAASQFLGMIATVVFWPRLAHGNWSLSEDDALRVVNEAARTMAARYAASAALS</sequence>
<proteinExistence type="predicted"/>
<protein>
    <submittedName>
        <fullName evidence="2">TetR/AcrR family transcriptional regulator C-terminal domain-containing protein</fullName>
    </submittedName>
</protein>
<reference evidence="2 3" key="1">
    <citation type="submission" date="2023-05" db="EMBL/GenBank/DDBJ databases">
        <title>Lithophilousrod everest ZFBP1038 complete genpme.</title>
        <authorList>
            <person name="Tian M."/>
        </authorList>
    </citation>
    <scope>NUCLEOTIDE SEQUENCE [LARGE SCALE GENOMIC DNA]</scope>
    <source>
        <strain evidence="2 3">ZFBP1038</strain>
    </source>
</reference>
<dbReference type="Pfam" id="PF14246">
    <property type="entry name" value="TetR_C_7"/>
    <property type="match status" value="1"/>
</dbReference>
<dbReference type="EMBL" id="CP090958">
    <property type="protein sequence ID" value="WGW10628.1"/>
    <property type="molecule type" value="Genomic_DNA"/>
</dbReference>
<evidence type="ECO:0000313" key="3">
    <source>
        <dbReference type="Proteomes" id="UP001209083"/>
    </source>
</evidence>
<organism evidence="2 3">
    <name type="scientific">Saxibacter everestensis</name>
    <dbReference type="NCBI Taxonomy" id="2909229"/>
    <lineage>
        <taxon>Bacteria</taxon>
        <taxon>Bacillati</taxon>
        <taxon>Actinomycetota</taxon>
        <taxon>Actinomycetes</taxon>
        <taxon>Micrococcales</taxon>
        <taxon>Brevibacteriaceae</taxon>
        <taxon>Saxibacter</taxon>
    </lineage>
</organism>
<evidence type="ECO:0000259" key="1">
    <source>
        <dbReference type="Pfam" id="PF14246"/>
    </source>
</evidence>
<dbReference type="RefSeq" id="WP_349637408.1">
    <property type="nucleotide sequence ID" value="NZ_CP090958.1"/>
</dbReference>
<evidence type="ECO:0000313" key="2">
    <source>
        <dbReference type="EMBL" id="WGW10628.1"/>
    </source>
</evidence>
<dbReference type="Proteomes" id="UP001209083">
    <property type="component" value="Chromosome"/>
</dbReference>
<dbReference type="InterPro" id="IPR039536">
    <property type="entry name" value="TetR_C_Proteobacteria"/>
</dbReference>